<feature type="non-terminal residue" evidence="1">
    <location>
        <position position="54"/>
    </location>
</feature>
<dbReference type="EMBL" id="JAHDVG010000463">
    <property type="protein sequence ID" value="KAH1186007.1"/>
    <property type="molecule type" value="Genomic_DNA"/>
</dbReference>
<organism evidence="1 2">
    <name type="scientific">Mauremys mutica</name>
    <name type="common">yellowpond turtle</name>
    <dbReference type="NCBI Taxonomy" id="74926"/>
    <lineage>
        <taxon>Eukaryota</taxon>
        <taxon>Metazoa</taxon>
        <taxon>Chordata</taxon>
        <taxon>Craniata</taxon>
        <taxon>Vertebrata</taxon>
        <taxon>Euteleostomi</taxon>
        <taxon>Archelosauria</taxon>
        <taxon>Testudinata</taxon>
        <taxon>Testudines</taxon>
        <taxon>Cryptodira</taxon>
        <taxon>Durocryptodira</taxon>
        <taxon>Testudinoidea</taxon>
        <taxon>Geoemydidae</taxon>
        <taxon>Geoemydinae</taxon>
        <taxon>Mauremys</taxon>
    </lineage>
</organism>
<dbReference type="Proteomes" id="UP000827986">
    <property type="component" value="Unassembled WGS sequence"/>
</dbReference>
<sequence length="54" mass="5578">LRALETFSVLDGKIPSAGPAYFSELATTQKNKSTVSGCRGPYFGQEPVVCAGAG</sequence>
<name>A0A9D3XTY8_9SAUR</name>
<keyword evidence="2" id="KW-1185">Reference proteome</keyword>
<accession>A0A9D3XTY8</accession>
<proteinExistence type="predicted"/>
<comment type="caution">
    <text evidence="1">The sequence shown here is derived from an EMBL/GenBank/DDBJ whole genome shotgun (WGS) entry which is preliminary data.</text>
</comment>
<reference evidence="1" key="1">
    <citation type="submission" date="2021-09" db="EMBL/GenBank/DDBJ databases">
        <title>The genome of Mauremys mutica provides insights into the evolution of semi-aquatic lifestyle.</title>
        <authorList>
            <person name="Gong S."/>
            <person name="Gao Y."/>
        </authorList>
    </citation>
    <scope>NUCLEOTIDE SEQUENCE</scope>
    <source>
        <strain evidence="1">MM-2020</strain>
        <tissue evidence="1">Muscle</tissue>
    </source>
</reference>
<evidence type="ECO:0000313" key="1">
    <source>
        <dbReference type="EMBL" id="KAH1186007.1"/>
    </source>
</evidence>
<gene>
    <name evidence="1" type="ORF">KIL84_018756</name>
</gene>
<dbReference type="AlphaFoldDB" id="A0A9D3XTY8"/>
<evidence type="ECO:0000313" key="2">
    <source>
        <dbReference type="Proteomes" id="UP000827986"/>
    </source>
</evidence>
<protein>
    <submittedName>
        <fullName evidence="1">Uncharacterized protein</fullName>
    </submittedName>
</protein>
<feature type="non-terminal residue" evidence="1">
    <location>
        <position position="1"/>
    </location>
</feature>